<evidence type="ECO:0000256" key="2">
    <source>
        <dbReference type="SAM" id="SignalP"/>
    </source>
</evidence>
<accession>A0A1H6CK40</accession>
<feature type="chain" id="PRO_5009294940" description="Lipoprotein" evidence="2">
    <location>
        <begin position="31"/>
        <end position="65"/>
    </location>
</feature>
<dbReference type="PROSITE" id="PS51257">
    <property type="entry name" value="PROKAR_LIPOPROTEIN"/>
    <property type="match status" value="1"/>
</dbReference>
<gene>
    <name evidence="3" type="ORF">SAMN05216223_10966</name>
</gene>
<protein>
    <recommendedName>
        <fullName evidence="5">Lipoprotein</fullName>
    </recommendedName>
</protein>
<feature type="compositionally biased region" description="Pro residues" evidence="1">
    <location>
        <begin position="55"/>
        <end position="65"/>
    </location>
</feature>
<keyword evidence="4" id="KW-1185">Reference proteome</keyword>
<evidence type="ECO:0000256" key="1">
    <source>
        <dbReference type="SAM" id="MobiDB-lite"/>
    </source>
</evidence>
<dbReference type="RefSeq" id="WP_103887571.1">
    <property type="nucleotide sequence ID" value="NZ_FNVU01000009.1"/>
</dbReference>
<feature type="compositionally biased region" description="Basic and acidic residues" evidence="1">
    <location>
        <begin position="34"/>
        <end position="48"/>
    </location>
</feature>
<dbReference type="AlphaFoldDB" id="A0A1H6CK40"/>
<dbReference type="Proteomes" id="UP000236754">
    <property type="component" value="Unassembled WGS sequence"/>
</dbReference>
<organism evidence="3 4">
    <name type="scientific">Actinacidiphila yanglinensis</name>
    <dbReference type="NCBI Taxonomy" id="310779"/>
    <lineage>
        <taxon>Bacteria</taxon>
        <taxon>Bacillati</taxon>
        <taxon>Actinomycetota</taxon>
        <taxon>Actinomycetes</taxon>
        <taxon>Kitasatosporales</taxon>
        <taxon>Streptomycetaceae</taxon>
        <taxon>Actinacidiphila</taxon>
    </lineage>
</organism>
<name>A0A1H6CK40_9ACTN</name>
<feature type="signal peptide" evidence="2">
    <location>
        <begin position="1"/>
        <end position="30"/>
    </location>
</feature>
<evidence type="ECO:0000313" key="4">
    <source>
        <dbReference type="Proteomes" id="UP000236754"/>
    </source>
</evidence>
<reference evidence="3 4" key="1">
    <citation type="submission" date="2016-10" db="EMBL/GenBank/DDBJ databases">
        <authorList>
            <person name="de Groot N.N."/>
        </authorList>
    </citation>
    <scope>NUCLEOTIDE SEQUENCE [LARGE SCALE GENOMIC DNA]</scope>
    <source>
        <strain evidence="3 4">CGMCC 4.2023</strain>
    </source>
</reference>
<dbReference type="EMBL" id="FNVU01000009">
    <property type="protein sequence ID" value="SEG73055.1"/>
    <property type="molecule type" value="Genomic_DNA"/>
</dbReference>
<evidence type="ECO:0008006" key="5">
    <source>
        <dbReference type="Google" id="ProtNLM"/>
    </source>
</evidence>
<feature type="region of interest" description="Disordered" evidence="1">
    <location>
        <begin position="26"/>
        <end position="65"/>
    </location>
</feature>
<proteinExistence type="predicted"/>
<sequence length="65" mass="6773">MKLPRHVALAAPVLPVVCVLGACGSSMSSADGMKQADCRDGQSEDRYRPSTADPTPVPTGFPTPM</sequence>
<keyword evidence="2" id="KW-0732">Signal</keyword>
<evidence type="ECO:0000313" key="3">
    <source>
        <dbReference type="EMBL" id="SEG73055.1"/>
    </source>
</evidence>